<dbReference type="Gene3D" id="3.90.20.20">
    <property type="match status" value="1"/>
</dbReference>
<evidence type="ECO:0000256" key="4">
    <source>
        <dbReference type="RuleBase" id="RU004478"/>
    </source>
</evidence>
<evidence type="ECO:0000256" key="2">
    <source>
        <dbReference type="ARBA" id="ARBA00023186"/>
    </source>
</evidence>
<dbReference type="RefSeq" id="WP_220644350.1">
    <property type="nucleotide sequence ID" value="NZ_CP080647.1"/>
</dbReference>
<feature type="compositionally biased region" description="Basic and acidic residues" evidence="5">
    <location>
        <begin position="1"/>
        <end position="12"/>
    </location>
</feature>
<feature type="compositionally biased region" description="Basic and acidic residues" evidence="5">
    <location>
        <begin position="19"/>
        <end position="38"/>
    </location>
</feature>
<dbReference type="InterPro" id="IPR000740">
    <property type="entry name" value="GrpE"/>
</dbReference>
<keyword evidence="3" id="KW-0963">Cytoplasm</keyword>
<dbReference type="Pfam" id="PF01025">
    <property type="entry name" value="GrpE"/>
    <property type="match status" value="1"/>
</dbReference>
<proteinExistence type="inferred from homology"/>
<dbReference type="PRINTS" id="PR00773">
    <property type="entry name" value="GRPEPROTEIN"/>
</dbReference>
<comment type="subcellular location">
    <subcellularLocation>
        <location evidence="3">Cytoplasm</location>
    </subcellularLocation>
</comment>
<dbReference type="PANTHER" id="PTHR21237">
    <property type="entry name" value="GRPE PROTEIN"/>
    <property type="match status" value="1"/>
</dbReference>
<protein>
    <recommendedName>
        <fullName evidence="3">Protein GrpE</fullName>
    </recommendedName>
    <alternativeName>
        <fullName evidence="3">HSP-70 cofactor</fullName>
    </alternativeName>
</protein>
<dbReference type="HAMAP" id="MF_01151">
    <property type="entry name" value="GrpE"/>
    <property type="match status" value="1"/>
</dbReference>
<dbReference type="EMBL" id="CP080647">
    <property type="protein sequence ID" value="QYX75176.1"/>
    <property type="molecule type" value="Genomic_DNA"/>
</dbReference>
<reference evidence="6 7" key="1">
    <citation type="submission" date="2021-08" db="EMBL/GenBank/DDBJ databases">
        <authorList>
            <person name="Ping M."/>
        </authorList>
    </citation>
    <scope>NUCLEOTIDE SEQUENCE [LARGE SCALE GENOMIC DNA]</scope>
    <source>
        <strain evidence="6 7">MG28</strain>
    </source>
</reference>
<sequence>MTRPSDTHRPGEHSLSIIRDSRGRDPGTSLEPRRHGDVEPVGLARSADTAAGGTDALHTQLRERTADLQRLKSEFDNYRKRVGRDRRTVGEIAVANILTGLLPVLDAIDRARDQGEVTGGFQRVTEVLEGELAALGLQCFGTAGDPFDPAWYEAVTCTHSDQVEQPTCTRILRPGYRVGGQLLRPAQAEVAEPPATR</sequence>
<accession>A0ABX8XH49</accession>
<dbReference type="SUPFAM" id="SSF51064">
    <property type="entry name" value="Head domain of nucleotide exchange factor GrpE"/>
    <property type="match status" value="1"/>
</dbReference>
<name>A0ABX8XH49_9ACTN</name>
<dbReference type="InterPro" id="IPR009012">
    <property type="entry name" value="GrpE_head"/>
</dbReference>
<keyword evidence="7" id="KW-1185">Reference proteome</keyword>
<comment type="function">
    <text evidence="3">Participates actively in the response to hyperosmotic and heat shock by preventing the aggregation of stress-denatured proteins, in association with DnaK and GrpE. It is the nucleotide exchange factor for DnaK and may function as a thermosensor. Unfolded proteins bind initially to DnaJ; upon interaction with the DnaJ-bound protein, DnaK hydrolyzes its bound ATP, resulting in the formation of a stable complex. GrpE releases ADP from DnaK; ATP binding to DnaK triggers the release of the substrate protein, thus completing the reaction cycle. Several rounds of ATP-dependent interactions between DnaJ, DnaK and GrpE are required for fully efficient folding.</text>
</comment>
<evidence type="ECO:0000313" key="7">
    <source>
        <dbReference type="Proteomes" id="UP000827138"/>
    </source>
</evidence>
<comment type="similarity">
    <text evidence="1 3 4">Belongs to the GrpE family.</text>
</comment>
<keyword evidence="3" id="KW-0346">Stress response</keyword>
<comment type="subunit">
    <text evidence="3">Homodimer.</text>
</comment>
<dbReference type="Gene3D" id="2.30.22.10">
    <property type="entry name" value="Head domain of nucleotide exchange factor GrpE"/>
    <property type="match status" value="1"/>
</dbReference>
<dbReference type="PANTHER" id="PTHR21237:SF23">
    <property type="entry name" value="GRPE PROTEIN HOMOLOG, MITOCHONDRIAL"/>
    <property type="match status" value="1"/>
</dbReference>
<keyword evidence="2 3" id="KW-0143">Chaperone</keyword>
<evidence type="ECO:0000256" key="5">
    <source>
        <dbReference type="SAM" id="MobiDB-lite"/>
    </source>
</evidence>
<dbReference type="CDD" id="cd00446">
    <property type="entry name" value="GrpE"/>
    <property type="match status" value="1"/>
</dbReference>
<gene>
    <name evidence="3 6" type="primary">grpE</name>
    <name evidence="6" type="ORF">K1J60_00415</name>
</gene>
<dbReference type="InterPro" id="IPR013805">
    <property type="entry name" value="GrpE_CC"/>
</dbReference>
<evidence type="ECO:0000313" key="6">
    <source>
        <dbReference type="EMBL" id="QYX75176.1"/>
    </source>
</evidence>
<organism evidence="6 7">
    <name type="scientific">Streptomyces akebiae</name>
    <dbReference type="NCBI Taxonomy" id="2865673"/>
    <lineage>
        <taxon>Bacteria</taxon>
        <taxon>Bacillati</taxon>
        <taxon>Actinomycetota</taxon>
        <taxon>Actinomycetes</taxon>
        <taxon>Kitasatosporales</taxon>
        <taxon>Streptomycetaceae</taxon>
        <taxon>Streptomyces</taxon>
    </lineage>
</organism>
<evidence type="ECO:0000256" key="1">
    <source>
        <dbReference type="ARBA" id="ARBA00009054"/>
    </source>
</evidence>
<dbReference type="SUPFAM" id="SSF58014">
    <property type="entry name" value="Coiled-coil domain of nucleotide exchange factor GrpE"/>
    <property type="match status" value="1"/>
</dbReference>
<evidence type="ECO:0000256" key="3">
    <source>
        <dbReference type="HAMAP-Rule" id="MF_01151"/>
    </source>
</evidence>
<dbReference type="Proteomes" id="UP000827138">
    <property type="component" value="Chromosome"/>
</dbReference>
<feature type="region of interest" description="Disordered" evidence="5">
    <location>
        <begin position="1"/>
        <end position="41"/>
    </location>
</feature>